<feature type="domain" description="HTH cro/C1-type" evidence="2">
    <location>
        <begin position="7"/>
        <end position="53"/>
    </location>
</feature>
<evidence type="ECO:0000313" key="4">
    <source>
        <dbReference type="Proteomes" id="UP000184114"/>
    </source>
</evidence>
<dbReference type="GeneID" id="90996189"/>
<dbReference type="CDD" id="cd00093">
    <property type="entry name" value="HTH_XRE"/>
    <property type="match status" value="1"/>
</dbReference>
<protein>
    <submittedName>
        <fullName evidence="3">Helix-turn-helix</fullName>
    </submittedName>
</protein>
<dbReference type="AlphaFoldDB" id="A0A1M4UB25"/>
<dbReference type="SUPFAM" id="SSF47413">
    <property type="entry name" value="lambda repressor-like DNA-binding domains"/>
    <property type="match status" value="1"/>
</dbReference>
<dbReference type="InterPro" id="IPR010982">
    <property type="entry name" value="Lambda_DNA-bd_dom_sf"/>
</dbReference>
<evidence type="ECO:0000259" key="2">
    <source>
        <dbReference type="PROSITE" id="PS50943"/>
    </source>
</evidence>
<dbReference type="SMART" id="SM00530">
    <property type="entry name" value="HTH_XRE"/>
    <property type="match status" value="1"/>
</dbReference>
<proteinExistence type="predicted"/>
<dbReference type="GO" id="GO:0003677">
    <property type="term" value="F:DNA binding"/>
    <property type="evidence" value="ECO:0007669"/>
    <property type="project" value="UniProtKB-KW"/>
</dbReference>
<dbReference type="RefSeq" id="WP_084725182.1">
    <property type="nucleotide sequence ID" value="NZ_FQTY01000003.1"/>
</dbReference>
<sequence>MTFGKKIREARKQNGLSREELAKRLFVSRTAIIKWEPYKGMPDIENLKMISRL</sequence>
<accession>A0A1M4UB25</accession>
<organism evidence="3 4">
    <name type="scientific">Tissierella praeacuta DSM 18095</name>
    <dbReference type="NCBI Taxonomy" id="1123404"/>
    <lineage>
        <taxon>Bacteria</taxon>
        <taxon>Bacillati</taxon>
        <taxon>Bacillota</taxon>
        <taxon>Tissierellia</taxon>
        <taxon>Tissierellales</taxon>
        <taxon>Tissierellaceae</taxon>
        <taxon>Tissierella</taxon>
    </lineage>
</organism>
<dbReference type="PANTHER" id="PTHR46558">
    <property type="entry name" value="TRACRIPTIONAL REGULATORY PROTEIN-RELATED-RELATED"/>
    <property type="match status" value="1"/>
</dbReference>
<dbReference type="Pfam" id="PF01381">
    <property type="entry name" value="HTH_3"/>
    <property type="match status" value="1"/>
</dbReference>
<keyword evidence="4" id="KW-1185">Reference proteome</keyword>
<dbReference type="Gene3D" id="1.10.260.40">
    <property type="entry name" value="lambda repressor-like DNA-binding domains"/>
    <property type="match status" value="1"/>
</dbReference>
<gene>
    <name evidence="3" type="ORF">SAMN02745784_00982</name>
</gene>
<name>A0A1M4UB25_9FIRM</name>
<dbReference type="PROSITE" id="PS50943">
    <property type="entry name" value="HTH_CROC1"/>
    <property type="match status" value="1"/>
</dbReference>
<keyword evidence="1" id="KW-0238">DNA-binding</keyword>
<dbReference type="Proteomes" id="UP000184114">
    <property type="component" value="Unassembled WGS sequence"/>
</dbReference>
<reference evidence="4" key="1">
    <citation type="submission" date="2016-11" db="EMBL/GenBank/DDBJ databases">
        <authorList>
            <person name="Varghese N."/>
            <person name="Submissions S."/>
        </authorList>
    </citation>
    <scope>NUCLEOTIDE SEQUENCE [LARGE SCALE GENOMIC DNA]</scope>
    <source>
        <strain evidence="4">DSM 18095</strain>
    </source>
</reference>
<dbReference type="PANTHER" id="PTHR46558:SF4">
    <property type="entry name" value="DNA-BIDING PHAGE PROTEIN"/>
    <property type="match status" value="1"/>
</dbReference>
<dbReference type="EMBL" id="FQTY01000003">
    <property type="protein sequence ID" value="SHE53797.1"/>
    <property type="molecule type" value="Genomic_DNA"/>
</dbReference>
<evidence type="ECO:0000256" key="1">
    <source>
        <dbReference type="ARBA" id="ARBA00023125"/>
    </source>
</evidence>
<evidence type="ECO:0000313" key="3">
    <source>
        <dbReference type="EMBL" id="SHE53797.1"/>
    </source>
</evidence>
<dbReference type="STRING" id="1123404.SAMN02745784_00982"/>
<dbReference type="InterPro" id="IPR001387">
    <property type="entry name" value="Cro/C1-type_HTH"/>
</dbReference>